<dbReference type="SMART" id="SM00343">
    <property type="entry name" value="ZnF_C2HC"/>
    <property type="match status" value="2"/>
</dbReference>
<dbReference type="InterPro" id="IPR001878">
    <property type="entry name" value="Znf_CCHC"/>
</dbReference>
<keyword evidence="1" id="KW-0863">Zinc-finger</keyword>
<proteinExistence type="predicted"/>
<dbReference type="Proteomes" id="UP000007015">
    <property type="component" value="Chromosome 3"/>
</dbReference>
<evidence type="ECO:0000256" key="1">
    <source>
        <dbReference type="PROSITE-ProRule" id="PRU00047"/>
    </source>
</evidence>
<feature type="compositionally biased region" description="Acidic residues" evidence="2">
    <location>
        <begin position="439"/>
        <end position="449"/>
    </location>
</feature>
<feature type="compositionally biased region" description="Basic and acidic residues" evidence="2">
    <location>
        <begin position="1"/>
        <end position="17"/>
    </location>
</feature>
<dbReference type="EMBL" id="CM000128">
    <property type="protein sequence ID" value="EEC75885.1"/>
    <property type="molecule type" value="Genomic_DNA"/>
</dbReference>
<dbReference type="Gramene" id="BGIOSGA010093-TA">
    <property type="protein sequence ID" value="BGIOSGA010093-PA"/>
    <property type="gene ID" value="BGIOSGA010093"/>
</dbReference>
<protein>
    <recommendedName>
        <fullName evidence="3">CCHC-type domain-containing protein</fullName>
    </recommendedName>
</protein>
<keyword evidence="1" id="KW-0862">Zinc</keyword>
<evidence type="ECO:0000313" key="4">
    <source>
        <dbReference type="EMBL" id="EEC75885.1"/>
    </source>
</evidence>
<dbReference type="PANTHER" id="PTHR33170">
    <property type="entry name" value="DUF4283 DOMAIN-CONTAINING PROTEIN-RELATED"/>
    <property type="match status" value="1"/>
</dbReference>
<dbReference type="OMA" id="CHARIFC"/>
<dbReference type="GO" id="GO:0008270">
    <property type="term" value="F:zinc ion binding"/>
    <property type="evidence" value="ECO:0007669"/>
    <property type="project" value="UniProtKB-KW"/>
</dbReference>
<feature type="domain" description="CCHC-type" evidence="3">
    <location>
        <begin position="125"/>
        <end position="138"/>
    </location>
</feature>
<name>B8AP24_ORYSI</name>
<feature type="compositionally biased region" description="Basic and acidic residues" evidence="2">
    <location>
        <begin position="74"/>
        <end position="104"/>
    </location>
</feature>
<dbReference type="HOGENOM" id="CLU_546770_0_0_1"/>
<dbReference type="STRING" id="39946.B8AP24"/>
<reference evidence="4 5" key="1">
    <citation type="journal article" date="2005" name="PLoS Biol.">
        <title>The genomes of Oryza sativa: a history of duplications.</title>
        <authorList>
            <person name="Yu J."/>
            <person name="Wang J."/>
            <person name="Lin W."/>
            <person name="Li S."/>
            <person name="Li H."/>
            <person name="Zhou J."/>
            <person name="Ni P."/>
            <person name="Dong W."/>
            <person name="Hu S."/>
            <person name="Zeng C."/>
            <person name="Zhang J."/>
            <person name="Zhang Y."/>
            <person name="Li R."/>
            <person name="Xu Z."/>
            <person name="Li S."/>
            <person name="Li X."/>
            <person name="Zheng H."/>
            <person name="Cong L."/>
            <person name="Lin L."/>
            <person name="Yin J."/>
            <person name="Geng J."/>
            <person name="Li G."/>
            <person name="Shi J."/>
            <person name="Liu J."/>
            <person name="Lv H."/>
            <person name="Li J."/>
            <person name="Wang J."/>
            <person name="Deng Y."/>
            <person name="Ran L."/>
            <person name="Shi X."/>
            <person name="Wang X."/>
            <person name="Wu Q."/>
            <person name="Li C."/>
            <person name="Ren X."/>
            <person name="Wang J."/>
            <person name="Wang X."/>
            <person name="Li D."/>
            <person name="Liu D."/>
            <person name="Zhang X."/>
            <person name="Ji Z."/>
            <person name="Zhao W."/>
            <person name="Sun Y."/>
            <person name="Zhang Z."/>
            <person name="Bao J."/>
            <person name="Han Y."/>
            <person name="Dong L."/>
            <person name="Ji J."/>
            <person name="Chen P."/>
            <person name="Wu S."/>
            <person name="Liu J."/>
            <person name="Xiao Y."/>
            <person name="Bu D."/>
            <person name="Tan J."/>
            <person name="Yang L."/>
            <person name="Ye C."/>
            <person name="Zhang J."/>
            <person name="Xu J."/>
            <person name="Zhou Y."/>
            <person name="Yu Y."/>
            <person name="Zhang B."/>
            <person name="Zhuang S."/>
            <person name="Wei H."/>
            <person name="Liu B."/>
            <person name="Lei M."/>
            <person name="Yu H."/>
            <person name="Li Y."/>
            <person name="Xu H."/>
            <person name="Wei S."/>
            <person name="He X."/>
            <person name="Fang L."/>
            <person name="Zhang Z."/>
            <person name="Zhang Y."/>
            <person name="Huang X."/>
            <person name="Su Z."/>
            <person name="Tong W."/>
            <person name="Li J."/>
            <person name="Tong Z."/>
            <person name="Li S."/>
            <person name="Ye J."/>
            <person name="Wang L."/>
            <person name="Fang L."/>
            <person name="Lei T."/>
            <person name="Chen C."/>
            <person name="Chen H."/>
            <person name="Xu Z."/>
            <person name="Li H."/>
            <person name="Huang H."/>
            <person name="Zhang F."/>
            <person name="Xu H."/>
            <person name="Li N."/>
            <person name="Zhao C."/>
            <person name="Li S."/>
            <person name="Dong L."/>
            <person name="Huang Y."/>
            <person name="Li L."/>
            <person name="Xi Y."/>
            <person name="Qi Q."/>
            <person name="Li W."/>
            <person name="Zhang B."/>
            <person name="Hu W."/>
            <person name="Zhang Y."/>
            <person name="Tian X."/>
            <person name="Jiao Y."/>
            <person name="Liang X."/>
            <person name="Jin J."/>
            <person name="Gao L."/>
            <person name="Zheng W."/>
            <person name="Hao B."/>
            <person name="Liu S."/>
            <person name="Wang W."/>
            <person name="Yuan L."/>
            <person name="Cao M."/>
            <person name="McDermott J."/>
            <person name="Samudrala R."/>
            <person name="Wang J."/>
            <person name="Wong G.K."/>
            <person name="Yang H."/>
        </authorList>
    </citation>
    <scope>NUCLEOTIDE SEQUENCE [LARGE SCALE GENOMIC DNA]</scope>
    <source>
        <strain evidence="5">cv. 93-11</strain>
    </source>
</reference>
<feature type="region of interest" description="Disordered" evidence="2">
    <location>
        <begin position="431"/>
        <end position="466"/>
    </location>
</feature>
<feature type="region of interest" description="Disordered" evidence="2">
    <location>
        <begin position="1"/>
        <end position="116"/>
    </location>
</feature>
<keyword evidence="1" id="KW-0479">Metal-binding</keyword>
<dbReference type="InterPro" id="IPR036875">
    <property type="entry name" value="Znf_CCHC_sf"/>
</dbReference>
<keyword evidence="5" id="KW-1185">Reference proteome</keyword>
<organism evidence="4 5">
    <name type="scientific">Oryza sativa subsp. indica</name>
    <name type="common">Rice</name>
    <dbReference type="NCBI Taxonomy" id="39946"/>
    <lineage>
        <taxon>Eukaryota</taxon>
        <taxon>Viridiplantae</taxon>
        <taxon>Streptophyta</taxon>
        <taxon>Embryophyta</taxon>
        <taxon>Tracheophyta</taxon>
        <taxon>Spermatophyta</taxon>
        <taxon>Magnoliopsida</taxon>
        <taxon>Liliopsida</taxon>
        <taxon>Poales</taxon>
        <taxon>Poaceae</taxon>
        <taxon>BOP clade</taxon>
        <taxon>Oryzoideae</taxon>
        <taxon>Oryzeae</taxon>
        <taxon>Oryzinae</taxon>
        <taxon>Oryza</taxon>
        <taxon>Oryza sativa</taxon>
    </lineage>
</organism>
<dbReference type="PANTHER" id="PTHR33170:SF34">
    <property type="entry name" value="OS05G0102200 PROTEIN"/>
    <property type="match status" value="1"/>
</dbReference>
<dbReference type="PROSITE" id="PS50158">
    <property type="entry name" value="ZF_CCHC"/>
    <property type="match status" value="1"/>
</dbReference>
<evidence type="ECO:0000256" key="2">
    <source>
        <dbReference type="SAM" id="MobiDB-lite"/>
    </source>
</evidence>
<dbReference type="GO" id="GO:0003676">
    <property type="term" value="F:nucleic acid binding"/>
    <property type="evidence" value="ECO:0007669"/>
    <property type="project" value="InterPro"/>
</dbReference>
<evidence type="ECO:0000259" key="3">
    <source>
        <dbReference type="PROSITE" id="PS50158"/>
    </source>
</evidence>
<accession>B8AP24</accession>
<evidence type="ECO:0000313" key="5">
    <source>
        <dbReference type="Proteomes" id="UP000007015"/>
    </source>
</evidence>
<gene>
    <name evidence="4" type="ORF">OsI_12922</name>
</gene>
<dbReference type="AlphaFoldDB" id="B8AP24"/>
<dbReference type="Gene3D" id="4.10.60.10">
    <property type="entry name" value="Zinc finger, CCHC-type"/>
    <property type="match status" value="1"/>
</dbReference>
<feature type="compositionally biased region" description="Basic and acidic residues" evidence="2">
    <location>
        <begin position="53"/>
        <end position="65"/>
    </location>
</feature>
<dbReference type="SUPFAM" id="SSF57756">
    <property type="entry name" value="Retrovirus zinc finger-like domains"/>
    <property type="match status" value="1"/>
</dbReference>
<sequence length="499" mass="56067">MAVRRGEILLFKPRQDFRNNQWGGHGGGGAGRRWDGFQNPPNQPPQFQPTRRFHGEGSEGDKGADSKGLQQGQEKQELQYRPVKPKENDQEQKGETEVHTEQQKGDLPNSGSNPAGMVTNQKLVCLRCKEKGHLARDCHARIFCTNCSKPTHKTEDCLYDKQPRPVAKLVGYGAPRLGCILIQNVKSAPPREHMNPMAMVKIIYGEGLTETELEEGFKQQFRWNWEWTAKKQPNGTKVEVNVSEWTSESAAIGKMHVVWVVIEGLPDEMKGYQALFEVGSNLGVVMEVDMPMLAAKDIVRMKVGMMDVKQFPLKLILSTPEALLYEACFNLESVVEMGWLKGQQLDKQQETTLNVEEKEEQKVLTKGKQVEEMKELAQHVVGAQQKGECSQAQRESVHRLVEEDRIKAIQILQDNDDKMVSQEVSTAKGVQRSQLVASSEDDIEEEGEEEGKVHLGESEELFDSQDSENALAKILGVVLPEEELGKSRGGKKSKQKVQR</sequence>